<organism evidence="2 3">
    <name type="scientific">Pleurodeles waltl</name>
    <name type="common">Iberian ribbed newt</name>
    <dbReference type="NCBI Taxonomy" id="8319"/>
    <lineage>
        <taxon>Eukaryota</taxon>
        <taxon>Metazoa</taxon>
        <taxon>Chordata</taxon>
        <taxon>Craniata</taxon>
        <taxon>Vertebrata</taxon>
        <taxon>Euteleostomi</taxon>
        <taxon>Amphibia</taxon>
        <taxon>Batrachia</taxon>
        <taxon>Caudata</taxon>
        <taxon>Salamandroidea</taxon>
        <taxon>Salamandridae</taxon>
        <taxon>Pleurodelinae</taxon>
        <taxon>Pleurodeles</taxon>
    </lineage>
</organism>
<dbReference type="EMBL" id="JANPWB010000008">
    <property type="protein sequence ID" value="KAJ1162962.1"/>
    <property type="molecule type" value="Genomic_DNA"/>
</dbReference>
<keyword evidence="3" id="KW-1185">Reference proteome</keyword>
<evidence type="ECO:0000313" key="3">
    <source>
        <dbReference type="Proteomes" id="UP001066276"/>
    </source>
</evidence>
<evidence type="ECO:0000256" key="1">
    <source>
        <dbReference type="SAM" id="MobiDB-lite"/>
    </source>
</evidence>
<accession>A0AAV7SF70</accession>
<gene>
    <name evidence="2" type="ORF">NDU88_003426</name>
</gene>
<proteinExistence type="predicted"/>
<dbReference type="Proteomes" id="UP001066276">
    <property type="component" value="Chromosome 4_2"/>
</dbReference>
<evidence type="ECO:0000313" key="2">
    <source>
        <dbReference type="EMBL" id="KAJ1162962.1"/>
    </source>
</evidence>
<reference evidence="2" key="1">
    <citation type="journal article" date="2022" name="bioRxiv">
        <title>Sequencing and chromosome-scale assembly of the giantPleurodeles waltlgenome.</title>
        <authorList>
            <person name="Brown T."/>
            <person name="Elewa A."/>
            <person name="Iarovenko S."/>
            <person name="Subramanian E."/>
            <person name="Araus A.J."/>
            <person name="Petzold A."/>
            <person name="Susuki M."/>
            <person name="Suzuki K.-i.T."/>
            <person name="Hayashi T."/>
            <person name="Toyoda A."/>
            <person name="Oliveira C."/>
            <person name="Osipova E."/>
            <person name="Leigh N.D."/>
            <person name="Simon A."/>
            <person name="Yun M.H."/>
        </authorList>
    </citation>
    <scope>NUCLEOTIDE SEQUENCE</scope>
    <source>
        <strain evidence="2">20211129_DDA</strain>
        <tissue evidence="2">Liver</tissue>
    </source>
</reference>
<sequence>MNPFRVGRAERREPACSPRNNRMQERLWASRNLTSQEATDLAEVVEEADLCSKGMQQLEQRHSSDNEVNMMSKKNKLSYEVIKRGK</sequence>
<protein>
    <submittedName>
        <fullName evidence="2">Uncharacterized protein</fullName>
    </submittedName>
</protein>
<feature type="region of interest" description="Disordered" evidence="1">
    <location>
        <begin position="1"/>
        <end position="21"/>
    </location>
</feature>
<name>A0AAV7SF70_PLEWA</name>
<comment type="caution">
    <text evidence="2">The sequence shown here is derived from an EMBL/GenBank/DDBJ whole genome shotgun (WGS) entry which is preliminary data.</text>
</comment>
<dbReference type="AlphaFoldDB" id="A0AAV7SF70"/>